<dbReference type="RefSeq" id="WP_021661537.1">
    <property type="nucleotide sequence ID" value="NZ_KI259137.1"/>
</dbReference>
<accession>A0A0E2LSD2</accession>
<dbReference type="EMBL" id="AWUW01000040">
    <property type="protein sequence ID" value="ERJ67894.1"/>
    <property type="molecule type" value="Genomic_DNA"/>
</dbReference>
<comment type="caution">
    <text evidence="1">The sequence shown here is derived from an EMBL/GenBank/DDBJ whole genome shotgun (WGS) entry which is preliminary data.</text>
</comment>
<gene>
    <name evidence="1" type="ORF">HMPREF1555_00684</name>
</gene>
<dbReference type="AlphaFoldDB" id="A0A0E2LSD2"/>
<dbReference type="HOGENOM" id="CLU_128183_0_0_10"/>
<dbReference type="Proteomes" id="UP000016630">
    <property type="component" value="Unassembled WGS sequence"/>
</dbReference>
<reference evidence="1 2" key="1">
    <citation type="submission" date="2013-06" db="EMBL/GenBank/DDBJ databases">
        <authorList>
            <person name="Weinstock G."/>
            <person name="Sodergren E."/>
            <person name="Lobos E.A."/>
            <person name="Fulton L."/>
            <person name="Fulton R."/>
            <person name="Courtney L."/>
            <person name="Fronick C."/>
            <person name="O'Laughlin M."/>
            <person name="Godfrey J."/>
            <person name="Wilson R.M."/>
            <person name="Miner T."/>
            <person name="Farmer C."/>
            <person name="Delehaunty K."/>
            <person name="Cordes M."/>
            <person name="Minx P."/>
            <person name="Tomlinson C."/>
            <person name="Chen J."/>
            <person name="Wollam A."/>
            <person name="Pepin K.H."/>
            <person name="Bhonagiri V."/>
            <person name="Zhang X."/>
            <person name="Warren W."/>
            <person name="Mitreva M."/>
            <person name="Mardis E.R."/>
            <person name="Wilson R.K."/>
        </authorList>
    </citation>
    <scope>NUCLEOTIDE SEQUENCE [LARGE SCALE GENOMIC DNA]</scope>
    <source>
        <strain evidence="1 2">F0570</strain>
    </source>
</reference>
<proteinExistence type="predicted"/>
<evidence type="ECO:0000313" key="1">
    <source>
        <dbReference type="EMBL" id="ERJ67894.1"/>
    </source>
</evidence>
<name>A0A0E2LSD2_PORGN</name>
<protein>
    <submittedName>
        <fullName evidence="1">Uncharacterized protein</fullName>
    </submittedName>
</protein>
<sequence>METVVAKIIFGVGEDGFVYGSKDRPDVCPVCGNRIKDVYDLHYRLNRKSTFMYTYDGYNIVSQPFKDFCVANGYQGLSFTELTHYPGYYFFSAENVFELDPNKITFSDRHDCCGSADSVSSPLDSKKDGFEIESNDFICRSDVRFGDKGKKFFLIIVGLETEKKMKEFRLKKIHYVKVAK</sequence>
<organism evidence="1 2">
    <name type="scientific">Porphyromonas gingivalis F0570</name>
    <dbReference type="NCBI Taxonomy" id="1227271"/>
    <lineage>
        <taxon>Bacteria</taxon>
        <taxon>Pseudomonadati</taxon>
        <taxon>Bacteroidota</taxon>
        <taxon>Bacteroidia</taxon>
        <taxon>Bacteroidales</taxon>
        <taxon>Porphyromonadaceae</taxon>
        <taxon>Porphyromonas</taxon>
    </lineage>
</organism>
<dbReference type="PATRIC" id="fig|1227271.3.peg.606"/>
<evidence type="ECO:0000313" key="2">
    <source>
        <dbReference type="Proteomes" id="UP000016630"/>
    </source>
</evidence>